<name>A0ABT8KQ33_9BACT</name>
<sequence length="343" mass="37769">MKNATTTLVVLFFLIGYTINNAAFSQADNTTELELTQIDSKEYKFLHFKGFEAKIEMELSVEGLKELKMESGAGKVIIEPSNSGKIEVNAHVIISAKNQRKAEFIAKEHLQLSLGRHGNMAMLMSIFDFEKRKNVKEQVVNPEGFFTSPVRKVDLVVKVPSDLFLSVTDHSGDLFLQKLNNDAKVNDYSGYLELNEVNGDLSIYDSSGDLKLVNVNKGYIQNRVKIDDNSGLVTLHGVGGNIFLNDASGDIEVKNIHGSLEIDDTSGAIWISKVVGDFKVDDTSGEIVSNYIDGNVTIDDTSGDIYFDGVTKNIYISSNGSGQLSVKNLEGRISGDLKRLNRL</sequence>
<gene>
    <name evidence="2" type="ORF">QQ008_10505</name>
</gene>
<proteinExistence type="predicted"/>
<dbReference type="Proteomes" id="UP001172082">
    <property type="component" value="Unassembled WGS sequence"/>
</dbReference>
<evidence type="ECO:0000256" key="1">
    <source>
        <dbReference type="SAM" id="SignalP"/>
    </source>
</evidence>
<accession>A0ABT8KQ33</accession>
<reference evidence="2" key="1">
    <citation type="submission" date="2023-06" db="EMBL/GenBank/DDBJ databases">
        <title>Genomic of Parafulvivirga corallium.</title>
        <authorList>
            <person name="Wang G."/>
        </authorList>
    </citation>
    <scope>NUCLEOTIDE SEQUENCE</scope>
    <source>
        <strain evidence="2">BMA10</strain>
    </source>
</reference>
<keyword evidence="3" id="KW-1185">Reference proteome</keyword>
<feature type="chain" id="PRO_5046077110" evidence="1">
    <location>
        <begin position="23"/>
        <end position="343"/>
    </location>
</feature>
<evidence type="ECO:0000313" key="3">
    <source>
        <dbReference type="Proteomes" id="UP001172082"/>
    </source>
</evidence>
<evidence type="ECO:0000313" key="2">
    <source>
        <dbReference type="EMBL" id="MDN5201798.1"/>
    </source>
</evidence>
<dbReference type="RefSeq" id="WP_346751826.1">
    <property type="nucleotide sequence ID" value="NZ_JAUJEA010000003.1"/>
</dbReference>
<keyword evidence="1" id="KW-0732">Signal</keyword>
<feature type="signal peptide" evidence="1">
    <location>
        <begin position="1"/>
        <end position="22"/>
    </location>
</feature>
<organism evidence="2 3">
    <name type="scientific">Splendidivirga corallicola</name>
    <dbReference type="NCBI Taxonomy" id="3051826"/>
    <lineage>
        <taxon>Bacteria</taxon>
        <taxon>Pseudomonadati</taxon>
        <taxon>Bacteroidota</taxon>
        <taxon>Cytophagia</taxon>
        <taxon>Cytophagales</taxon>
        <taxon>Splendidivirgaceae</taxon>
        <taxon>Splendidivirga</taxon>
    </lineage>
</organism>
<comment type="caution">
    <text evidence="2">The sequence shown here is derived from an EMBL/GenBank/DDBJ whole genome shotgun (WGS) entry which is preliminary data.</text>
</comment>
<dbReference type="EMBL" id="JAUJEA010000003">
    <property type="protein sequence ID" value="MDN5201798.1"/>
    <property type="molecule type" value="Genomic_DNA"/>
</dbReference>
<protein>
    <submittedName>
        <fullName evidence="2">DUF4097 family beta strand repeat-containing protein</fullName>
    </submittedName>
</protein>